<reference evidence="2" key="1">
    <citation type="journal article" date="2015" name="Nature">
        <title>Complex archaea that bridge the gap between prokaryotes and eukaryotes.</title>
        <authorList>
            <person name="Spang A."/>
            <person name="Saw J.H."/>
            <person name="Jorgensen S.L."/>
            <person name="Zaremba-Niedzwiedzka K."/>
            <person name="Martijn J."/>
            <person name="Lind A.E."/>
            <person name="van Eijk R."/>
            <person name="Schleper C."/>
            <person name="Guy L."/>
            <person name="Ettema T.J."/>
        </authorList>
    </citation>
    <scope>NUCLEOTIDE SEQUENCE</scope>
</reference>
<evidence type="ECO:0000313" key="2">
    <source>
        <dbReference type="EMBL" id="KKN23749.1"/>
    </source>
</evidence>
<organism evidence="2">
    <name type="scientific">marine sediment metagenome</name>
    <dbReference type="NCBI Taxonomy" id="412755"/>
    <lineage>
        <taxon>unclassified sequences</taxon>
        <taxon>metagenomes</taxon>
        <taxon>ecological metagenomes</taxon>
    </lineage>
</organism>
<protein>
    <submittedName>
        <fullName evidence="2">Uncharacterized protein</fullName>
    </submittedName>
</protein>
<dbReference type="EMBL" id="LAZR01002943">
    <property type="protein sequence ID" value="KKN23749.1"/>
    <property type="molecule type" value="Genomic_DNA"/>
</dbReference>
<dbReference type="InterPro" id="IPR036410">
    <property type="entry name" value="HSP_DnaJ_Cys-rich_dom_sf"/>
</dbReference>
<proteinExistence type="predicted"/>
<name>A0A0F9P115_9ZZZZ</name>
<comment type="caution">
    <text evidence="2">The sequence shown here is derived from an EMBL/GenBank/DDBJ whole genome shotgun (WGS) entry which is preliminary data.</text>
</comment>
<dbReference type="SUPFAM" id="SSF57938">
    <property type="entry name" value="DnaJ/Hsp40 cysteine-rich domain"/>
    <property type="match status" value="1"/>
</dbReference>
<dbReference type="AlphaFoldDB" id="A0A0F9P115"/>
<sequence>MSKGSKGSKGSKRRPGGDDAYRANHDRVFGGDHECPHCKGSGCDIRCDEGNCTVCDGTGRVANPIDMENIHE</sequence>
<feature type="region of interest" description="Disordered" evidence="1">
    <location>
        <begin position="1"/>
        <end position="25"/>
    </location>
</feature>
<feature type="compositionally biased region" description="Basic and acidic residues" evidence="1">
    <location>
        <begin position="15"/>
        <end position="25"/>
    </location>
</feature>
<accession>A0A0F9P115</accession>
<evidence type="ECO:0000256" key="1">
    <source>
        <dbReference type="SAM" id="MobiDB-lite"/>
    </source>
</evidence>
<gene>
    <name evidence="2" type="ORF">LCGC14_0901830</name>
</gene>